<evidence type="ECO:0000256" key="1">
    <source>
        <dbReference type="ARBA" id="ARBA00001933"/>
    </source>
</evidence>
<evidence type="ECO:0000313" key="15">
    <source>
        <dbReference type="EMBL" id="AVF35193.1"/>
    </source>
</evidence>
<evidence type="ECO:0000256" key="7">
    <source>
        <dbReference type="ARBA" id="ARBA00035633"/>
    </source>
</evidence>
<dbReference type="KEGG" id="rox:BV494_09705"/>
<keyword evidence="4 14" id="KW-0663">Pyridoxal phosphate</keyword>
<evidence type="ECO:0000313" key="16">
    <source>
        <dbReference type="Proteomes" id="UP000239197"/>
    </source>
</evidence>
<dbReference type="EMBL" id="CP019062">
    <property type="protein sequence ID" value="AVF35193.1"/>
    <property type="molecule type" value="Genomic_DNA"/>
</dbReference>
<keyword evidence="6 15" id="KW-0456">Lyase</keyword>
<evidence type="ECO:0000256" key="5">
    <source>
        <dbReference type="ARBA" id="ARBA00022909"/>
    </source>
</evidence>
<evidence type="ECO:0000256" key="11">
    <source>
        <dbReference type="ARBA" id="ARBA00069174"/>
    </source>
</evidence>
<comment type="catalytic activity">
    <reaction evidence="9">
        <text>4-amino-4-deoxychorismate = 4-aminobenzoate + pyruvate + H(+)</text>
        <dbReference type="Rhea" id="RHEA:16201"/>
        <dbReference type="ChEBI" id="CHEBI:15361"/>
        <dbReference type="ChEBI" id="CHEBI:15378"/>
        <dbReference type="ChEBI" id="CHEBI:17836"/>
        <dbReference type="ChEBI" id="CHEBI:58406"/>
        <dbReference type="EC" id="4.1.3.38"/>
    </reaction>
</comment>
<comment type="similarity">
    <text evidence="2 13">Belongs to the class-IV pyridoxal-phosphate-dependent aminotransferase family.</text>
</comment>
<dbReference type="InterPro" id="IPR017824">
    <property type="entry name" value="Aminodeoxychorismate_lyase_IV"/>
</dbReference>
<keyword evidence="5" id="KW-0289">Folate biosynthesis</keyword>
<dbReference type="Pfam" id="PF01063">
    <property type="entry name" value="Aminotran_4"/>
    <property type="match status" value="1"/>
</dbReference>
<dbReference type="Proteomes" id="UP000239197">
    <property type="component" value="Chromosome"/>
</dbReference>
<dbReference type="NCBIfam" id="TIGR03461">
    <property type="entry name" value="pabC_Proteo"/>
    <property type="match status" value="1"/>
</dbReference>
<dbReference type="OrthoDB" id="9805628at2"/>
<keyword evidence="16" id="KW-1185">Reference proteome</keyword>
<name>A0A2L1UQI3_9GAMM</name>
<dbReference type="InterPro" id="IPR036038">
    <property type="entry name" value="Aminotransferase-like"/>
</dbReference>
<comment type="cofactor">
    <cofactor evidence="1 14">
        <name>pyridoxal 5'-phosphate</name>
        <dbReference type="ChEBI" id="CHEBI:597326"/>
    </cofactor>
</comment>
<dbReference type="GO" id="GO:0005829">
    <property type="term" value="C:cytosol"/>
    <property type="evidence" value="ECO:0007669"/>
    <property type="project" value="TreeGrafter"/>
</dbReference>
<protein>
    <recommendedName>
        <fullName evidence="11 12">Aminodeoxychorismate lyase</fullName>
        <ecNumber evidence="8 12">4.1.3.38</ecNumber>
    </recommendedName>
</protein>
<dbReference type="EC" id="4.1.3.38" evidence="8 12"/>
<dbReference type="GO" id="GO:0046656">
    <property type="term" value="P:folic acid biosynthetic process"/>
    <property type="evidence" value="ECO:0007669"/>
    <property type="project" value="UniProtKB-KW"/>
</dbReference>
<sequence length="265" mass="29147">MWINGVAQAALPAGDRSVQFGDGCFTTARVMNGEIQFLDAHLQRLQRATSSLRIEGVNWQALEREMATAAQPEQEGVVKAILTRGQGGRGYSAAGCSAPTRIVSVSGYPAQYHQWRECGVKLALSPVMLSKNPLLAGIKHLNRLEQVMIRMHLDQTDANEALVVDTAGCLVECCAANLFWRKGNQVFTPDLSQSGVDGIMRQHLIRVIESASPWVIHQVSETPETLSDADEILICNALMPILPVAEACDRHYAERHLYNSLHQSF</sequence>
<evidence type="ECO:0000256" key="13">
    <source>
        <dbReference type="RuleBase" id="RU004106"/>
    </source>
</evidence>
<gene>
    <name evidence="15" type="ORF">BV494_09705</name>
</gene>
<dbReference type="NCBIfam" id="NF004761">
    <property type="entry name" value="PRK06092.1"/>
    <property type="match status" value="1"/>
</dbReference>
<accession>A0A2L1UQI3</accession>
<evidence type="ECO:0000256" key="8">
    <source>
        <dbReference type="ARBA" id="ARBA00035676"/>
    </source>
</evidence>
<dbReference type="RefSeq" id="WP_104922699.1">
    <property type="nucleotide sequence ID" value="NZ_CP019062.1"/>
</dbReference>
<dbReference type="GO" id="GO:0008153">
    <property type="term" value="P:4-aminobenzoate biosynthetic process"/>
    <property type="evidence" value="ECO:0007669"/>
    <property type="project" value="UniProtKB-UniRule"/>
</dbReference>
<dbReference type="PANTHER" id="PTHR42743">
    <property type="entry name" value="AMINO-ACID AMINOTRANSFERASE"/>
    <property type="match status" value="1"/>
</dbReference>
<dbReference type="InterPro" id="IPR043131">
    <property type="entry name" value="BCAT-like_N"/>
</dbReference>
<comment type="subunit">
    <text evidence="3">Homodimer.</text>
</comment>
<dbReference type="InterPro" id="IPR018300">
    <property type="entry name" value="Aminotrans_IV_CS"/>
</dbReference>
<dbReference type="PROSITE" id="PS00770">
    <property type="entry name" value="AA_TRANSFER_CLASS_4"/>
    <property type="match status" value="1"/>
</dbReference>
<organism evidence="15 16">
    <name type="scientific">Rahnella sikkimica</name>
    <dbReference type="NCBI Taxonomy" id="1805933"/>
    <lineage>
        <taxon>Bacteria</taxon>
        <taxon>Pseudomonadati</taxon>
        <taxon>Pseudomonadota</taxon>
        <taxon>Gammaproteobacteria</taxon>
        <taxon>Enterobacterales</taxon>
        <taxon>Yersiniaceae</taxon>
        <taxon>Rahnella</taxon>
    </lineage>
</organism>
<evidence type="ECO:0000256" key="9">
    <source>
        <dbReference type="ARBA" id="ARBA00049529"/>
    </source>
</evidence>
<dbReference type="InterPro" id="IPR043132">
    <property type="entry name" value="BCAT-like_C"/>
</dbReference>
<evidence type="ECO:0000256" key="14">
    <source>
        <dbReference type="RuleBase" id="RU004516"/>
    </source>
</evidence>
<dbReference type="SUPFAM" id="SSF56752">
    <property type="entry name" value="D-aminoacid aminotransferase-like PLP-dependent enzymes"/>
    <property type="match status" value="1"/>
</dbReference>
<evidence type="ECO:0000256" key="10">
    <source>
        <dbReference type="ARBA" id="ARBA00054027"/>
    </source>
</evidence>
<evidence type="ECO:0000256" key="3">
    <source>
        <dbReference type="ARBA" id="ARBA00011738"/>
    </source>
</evidence>
<evidence type="ECO:0000256" key="12">
    <source>
        <dbReference type="NCBIfam" id="TIGR03461"/>
    </source>
</evidence>
<comment type="pathway">
    <text evidence="7">Cofactor biosynthesis; tetrahydrofolate biosynthesis; 4-aminobenzoate from chorismate: step 2/2.</text>
</comment>
<evidence type="ECO:0000256" key="6">
    <source>
        <dbReference type="ARBA" id="ARBA00023239"/>
    </source>
</evidence>
<evidence type="ECO:0000256" key="4">
    <source>
        <dbReference type="ARBA" id="ARBA00022898"/>
    </source>
</evidence>
<dbReference type="AlphaFoldDB" id="A0A2L1UQI3"/>
<comment type="function">
    <text evidence="10">Involved in the biosynthesis of p-aminobenzoate (PABA), a precursor of tetrahydrofolate. Converts 4-amino-4-deoxychorismate into 4-aminobenzoate (PABA) and pyruvate.</text>
</comment>
<dbReference type="FunFam" id="3.20.10.10:FF:000002">
    <property type="entry name" value="D-alanine aminotransferase"/>
    <property type="match status" value="1"/>
</dbReference>
<dbReference type="InterPro" id="IPR050571">
    <property type="entry name" value="Class-IV_PLP-Dep_Aminotrnsfr"/>
</dbReference>
<dbReference type="GO" id="GO:0030170">
    <property type="term" value="F:pyridoxal phosphate binding"/>
    <property type="evidence" value="ECO:0007669"/>
    <property type="project" value="InterPro"/>
</dbReference>
<reference evidence="16" key="1">
    <citation type="submission" date="2017-01" db="EMBL/GenBank/DDBJ databases">
        <title>Genome sequence of Rouxiella sp. ERMR1:05.</title>
        <authorList>
            <person name="Kumar R."/>
            <person name="Singh D."/>
            <person name="Kumar S."/>
        </authorList>
    </citation>
    <scope>NUCLEOTIDE SEQUENCE [LARGE SCALE GENOMIC DNA]</scope>
    <source>
        <strain evidence="16">ERMR1:05</strain>
    </source>
</reference>
<dbReference type="Gene3D" id="3.30.470.10">
    <property type="match status" value="1"/>
</dbReference>
<proteinExistence type="inferred from homology"/>
<dbReference type="CDD" id="cd01559">
    <property type="entry name" value="ADCL_like"/>
    <property type="match status" value="1"/>
</dbReference>
<dbReference type="Gene3D" id="3.20.10.10">
    <property type="entry name" value="D-amino Acid Aminotransferase, subunit A, domain 2"/>
    <property type="match status" value="1"/>
</dbReference>
<evidence type="ECO:0000256" key="2">
    <source>
        <dbReference type="ARBA" id="ARBA00009320"/>
    </source>
</evidence>
<dbReference type="PANTHER" id="PTHR42743:SF2">
    <property type="entry name" value="AMINODEOXYCHORISMATE LYASE"/>
    <property type="match status" value="1"/>
</dbReference>
<dbReference type="InterPro" id="IPR001544">
    <property type="entry name" value="Aminotrans_IV"/>
</dbReference>
<dbReference type="GO" id="GO:0008696">
    <property type="term" value="F:4-amino-4-deoxychorismate lyase activity"/>
    <property type="evidence" value="ECO:0007669"/>
    <property type="project" value="UniProtKB-UniRule"/>
</dbReference>